<dbReference type="InterPro" id="IPR000073">
    <property type="entry name" value="AB_hydrolase_1"/>
</dbReference>
<sequence>MLLLSAKWLVSSVAVYVVVLAAVTIPFLQTHLVFGHHPGFFATPTDFTRPEVFGIAPGKAINLNLGTPPTQLGAWFIASDSYHRTLPFPPVDNTTLDVRAALELRPTILFLHGKDGHRARHFRVLLCSALTSRLDVNVLALDYRGFGDSTGTPSLAGVAEDARTAFDWLLWQGAVPRDVLILGTSLGTNFAALLAASLGAEGIRPRGMVLLSPFASMRRVMYETKLFGFVPLLWPVAGMPFVTRLIDSFIAHPFNTVGLVPQLDLPILIAHAEDDPIVSHTHADELWDTFLSSTSKPSVAVQEIPYWGTISTLQRKGEEMVLIKTHQGGHGVGSLEGVQDAIGRMFGLV</sequence>
<evidence type="ECO:0000313" key="4">
    <source>
        <dbReference type="Proteomes" id="UP001221142"/>
    </source>
</evidence>
<dbReference type="Gene3D" id="3.40.50.1820">
    <property type="entry name" value="alpha/beta hydrolase"/>
    <property type="match status" value="1"/>
</dbReference>
<comment type="caution">
    <text evidence="3">The sequence shown here is derived from an EMBL/GenBank/DDBJ whole genome shotgun (WGS) entry which is preliminary data.</text>
</comment>
<keyword evidence="1" id="KW-0812">Transmembrane</keyword>
<reference evidence="3" key="1">
    <citation type="submission" date="2023-03" db="EMBL/GenBank/DDBJ databases">
        <title>Massive genome expansion in bonnet fungi (Mycena s.s.) driven by repeated elements and novel gene families across ecological guilds.</title>
        <authorList>
            <consortium name="Lawrence Berkeley National Laboratory"/>
            <person name="Harder C.B."/>
            <person name="Miyauchi S."/>
            <person name="Viragh M."/>
            <person name="Kuo A."/>
            <person name="Thoen E."/>
            <person name="Andreopoulos B."/>
            <person name="Lu D."/>
            <person name="Skrede I."/>
            <person name="Drula E."/>
            <person name="Henrissat B."/>
            <person name="Morin E."/>
            <person name="Kohler A."/>
            <person name="Barry K."/>
            <person name="LaButti K."/>
            <person name="Morin E."/>
            <person name="Salamov A."/>
            <person name="Lipzen A."/>
            <person name="Mereny Z."/>
            <person name="Hegedus B."/>
            <person name="Baldrian P."/>
            <person name="Stursova M."/>
            <person name="Weitz H."/>
            <person name="Taylor A."/>
            <person name="Grigoriev I.V."/>
            <person name="Nagy L.G."/>
            <person name="Martin F."/>
            <person name="Kauserud H."/>
        </authorList>
    </citation>
    <scope>NUCLEOTIDE SEQUENCE</scope>
    <source>
        <strain evidence="3">9284</strain>
    </source>
</reference>
<accession>A0AAD7BGB0</accession>
<dbReference type="GO" id="GO:0005789">
    <property type="term" value="C:endoplasmic reticulum membrane"/>
    <property type="evidence" value="ECO:0007669"/>
    <property type="project" value="TreeGrafter"/>
</dbReference>
<proteinExistence type="predicted"/>
<keyword evidence="3" id="KW-0378">Hydrolase</keyword>
<dbReference type="EMBL" id="JARKIF010000017">
    <property type="protein sequence ID" value="KAJ7620101.1"/>
    <property type="molecule type" value="Genomic_DNA"/>
</dbReference>
<name>A0AAD7BGB0_9AGAR</name>
<dbReference type="SUPFAM" id="SSF53474">
    <property type="entry name" value="alpha/beta-Hydrolases"/>
    <property type="match status" value="1"/>
</dbReference>
<dbReference type="AlphaFoldDB" id="A0AAD7BGB0"/>
<dbReference type="InterPro" id="IPR029058">
    <property type="entry name" value="AB_hydrolase_fold"/>
</dbReference>
<dbReference type="GO" id="GO:0052651">
    <property type="term" value="P:monoacylglycerol catabolic process"/>
    <property type="evidence" value="ECO:0007669"/>
    <property type="project" value="TreeGrafter"/>
</dbReference>
<evidence type="ECO:0000313" key="3">
    <source>
        <dbReference type="EMBL" id="KAJ7620101.1"/>
    </source>
</evidence>
<keyword evidence="1" id="KW-0472">Membrane</keyword>
<protein>
    <submittedName>
        <fullName evidence="3">Alpha/Beta hydrolase protein</fullName>
    </submittedName>
</protein>
<feature type="domain" description="AB hydrolase-1" evidence="2">
    <location>
        <begin position="108"/>
        <end position="294"/>
    </location>
</feature>
<dbReference type="PANTHER" id="PTHR12277:SF194">
    <property type="entry name" value="FI04476P"/>
    <property type="match status" value="1"/>
</dbReference>
<keyword evidence="4" id="KW-1185">Reference proteome</keyword>
<feature type="transmembrane region" description="Helical" evidence="1">
    <location>
        <begin position="6"/>
        <end position="28"/>
    </location>
</feature>
<keyword evidence="1" id="KW-1133">Transmembrane helix</keyword>
<dbReference type="Proteomes" id="UP001221142">
    <property type="component" value="Unassembled WGS sequence"/>
</dbReference>
<dbReference type="Pfam" id="PF12697">
    <property type="entry name" value="Abhydrolase_6"/>
    <property type="match status" value="1"/>
</dbReference>
<evidence type="ECO:0000256" key="1">
    <source>
        <dbReference type="SAM" id="Phobius"/>
    </source>
</evidence>
<dbReference type="PANTHER" id="PTHR12277">
    <property type="entry name" value="ALPHA/BETA HYDROLASE DOMAIN-CONTAINING PROTEIN"/>
    <property type="match status" value="1"/>
</dbReference>
<gene>
    <name evidence="3" type="ORF">FB45DRAFT_1062488</name>
</gene>
<dbReference type="GO" id="GO:0004622">
    <property type="term" value="F:phosphatidylcholine lysophospholipase activity"/>
    <property type="evidence" value="ECO:0007669"/>
    <property type="project" value="TreeGrafter"/>
</dbReference>
<organism evidence="3 4">
    <name type="scientific">Roridomyces roridus</name>
    <dbReference type="NCBI Taxonomy" id="1738132"/>
    <lineage>
        <taxon>Eukaryota</taxon>
        <taxon>Fungi</taxon>
        <taxon>Dikarya</taxon>
        <taxon>Basidiomycota</taxon>
        <taxon>Agaricomycotina</taxon>
        <taxon>Agaricomycetes</taxon>
        <taxon>Agaricomycetidae</taxon>
        <taxon>Agaricales</taxon>
        <taxon>Marasmiineae</taxon>
        <taxon>Mycenaceae</taxon>
        <taxon>Roridomyces</taxon>
    </lineage>
</organism>
<evidence type="ECO:0000259" key="2">
    <source>
        <dbReference type="Pfam" id="PF12697"/>
    </source>
</evidence>
<dbReference type="GO" id="GO:0006660">
    <property type="term" value="P:phosphatidylserine catabolic process"/>
    <property type="evidence" value="ECO:0007669"/>
    <property type="project" value="TreeGrafter"/>
</dbReference>
<dbReference type="GO" id="GO:0047372">
    <property type="term" value="F:monoacylglycerol lipase activity"/>
    <property type="evidence" value="ECO:0007669"/>
    <property type="project" value="TreeGrafter"/>
</dbReference>